<evidence type="ECO:0000256" key="2">
    <source>
        <dbReference type="ARBA" id="ARBA00022692"/>
    </source>
</evidence>
<keyword evidence="4 6" id="KW-1133">Transmembrane helix</keyword>
<evidence type="ECO:0000256" key="1">
    <source>
        <dbReference type="ARBA" id="ARBA00004141"/>
    </source>
</evidence>
<dbReference type="InterPro" id="IPR036938">
    <property type="entry name" value="PAP2/HPO_sf"/>
</dbReference>
<organism evidence="8 9">
    <name type="scientific">Macrolepiota fuliginosa MF-IS2</name>
    <dbReference type="NCBI Taxonomy" id="1400762"/>
    <lineage>
        <taxon>Eukaryota</taxon>
        <taxon>Fungi</taxon>
        <taxon>Dikarya</taxon>
        <taxon>Basidiomycota</taxon>
        <taxon>Agaricomycotina</taxon>
        <taxon>Agaricomycetes</taxon>
        <taxon>Agaricomycetidae</taxon>
        <taxon>Agaricales</taxon>
        <taxon>Agaricineae</taxon>
        <taxon>Agaricaceae</taxon>
        <taxon>Macrolepiota</taxon>
    </lineage>
</organism>
<evidence type="ECO:0000313" key="9">
    <source>
        <dbReference type="Proteomes" id="UP000807342"/>
    </source>
</evidence>
<dbReference type="Proteomes" id="UP000807342">
    <property type="component" value="Unassembled WGS sequence"/>
</dbReference>
<accession>A0A9P5XDU5</accession>
<dbReference type="AlphaFoldDB" id="A0A9P5XDU5"/>
<dbReference type="InterPro" id="IPR000326">
    <property type="entry name" value="PAP2/HPO"/>
</dbReference>
<dbReference type="InterPro" id="IPR039667">
    <property type="entry name" value="Dolichyldiphosphatase_PAP2"/>
</dbReference>
<name>A0A9P5XDU5_9AGAR</name>
<dbReference type="GO" id="GO:0008610">
    <property type="term" value="P:lipid biosynthetic process"/>
    <property type="evidence" value="ECO:0007669"/>
    <property type="project" value="TreeGrafter"/>
</dbReference>
<keyword evidence="9" id="KW-1185">Reference proteome</keyword>
<feature type="transmembrane region" description="Helical" evidence="6">
    <location>
        <begin position="20"/>
        <end position="43"/>
    </location>
</feature>
<evidence type="ECO:0000256" key="5">
    <source>
        <dbReference type="ARBA" id="ARBA00023136"/>
    </source>
</evidence>
<evidence type="ECO:0000256" key="4">
    <source>
        <dbReference type="ARBA" id="ARBA00022989"/>
    </source>
</evidence>
<dbReference type="GO" id="GO:0047874">
    <property type="term" value="F:dolichyldiphosphatase activity"/>
    <property type="evidence" value="ECO:0007669"/>
    <property type="project" value="UniProtKB-UniRule"/>
</dbReference>
<feature type="transmembrane region" description="Helical" evidence="6">
    <location>
        <begin position="124"/>
        <end position="143"/>
    </location>
</feature>
<dbReference type="EC" id="3.6.1.43" evidence="6"/>
<comment type="caution">
    <text evidence="8">The sequence shown here is derived from an EMBL/GenBank/DDBJ whole genome shotgun (WGS) entry which is preliminary data.</text>
</comment>
<dbReference type="GO" id="GO:0005789">
    <property type="term" value="C:endoplasmic reticulum membrane"/>
    <property type="evidence" value="ECO:0007669"/>
    <property type="project" value="UniProtKB-SubCell"/>
</dbReference>
<dbReference type="GO" id="GO:0006487">
    <property type="term" value="P:protein N-linked glycosylation"/>
    <property type="evidence" value="ECO:0007669"/>
    <property type="project" value="UniProtKB-UniRule"/>
</dbReference>
<comment type="similarity">
    <text evidence="6">Belongs to the dolichyldiphosphatase family.</text>
</comment>
<dbReference type="SMART" id="SM00014">
    <property type="entry name" value="acidPPc"/>
    <property type="match status" value="1"/>
</dbReference>
<gene>
    <name evidence="8" type="ORF">P691DRAFT_94589</name>
</gene>
<sequence length="240" mass="27543">MQEGPSASLDLTHVLYDDDSILSLGFALVTLSPVLLMASYAALAVQTREYLVIVMWAGQFFGEVLNYAIKRVVKQDRPIQSIGNGYGFPSSHSQYMAYFATFLTCHLFFKHRFASTGSKIFDQLWRLVVYAGLLAWAGVVAYSRHHLGYHSWYQIIWGLGIGSVLGISLYLAVDLIPTKFPTSLLGHIKRFVLDHPLSRWLQIRDGWEIWADGGREDEWLRWRAEWEKRQRSVPDGWKNE</sequence>
<keyword evidence="5 6" id="KW-0472">Membrane</keyword>
<keyword evidence="3 6" id="KW-0378">Hydrolase</keyword>
<evidence type="ECO:0000256" key="6">
    <source>
        <dbReference type="RuleBase" id="RU367078"/>
    </source>
</evidence>
<comment type="function">
    <text evidence="6">Required for efficient N-glycosylation. Necessary for maintaining optimal levels of dolichol-linked oligosaccharides. Hydrolyzes dolichyl pyrophosphate at a very high rate and dolichyl monophosphate at a much lower rate. Does not act on phosphatidate.</text>
</comment>
<reference evidence="8" key="1">
    <citation type="submission" date="2020-11" db="EMBL/GenBank/DDBJ databases">
        <authorList>
            <consortium name="DOE Joint Genome Institute"/>
            <person name="Ahrendt S."/>
            <person name="Riley R."/>
            <person name="Andreopoulos W."/>
            <person name="Labutti K."/>
            <person name="Pangilinan J."/>
            <person name="Ruiz-Duenas F.J."/>
            <person name="Barrasa J.M."/>
            <person name="Sanchez-Garcia M."/>
            <person name="Camarero S."/>
            <person name="Miyauchi S."/>
            <person name="Serrano A."/>
            <person name="Linde D."/>
            <person name="Babiker R."/>
            <person name="Drula E."/>
            <person name="Ayuso-Fernandez I."/>
            <person name="Pacheco R."/>
            <person name="Padilla G."/>
            <person name="Ferreira P."/>
            <person name="Barriuso J."/>
            <person name="Kellner H."/>
            <person name="Castanera R."/>
            <person name="Alfaro M."/>
            <person name="Ramirez L."/>
            <person name="Pisabarro A.G."/>
            <person name="Kuo A."/>
            <person name="Tritt A."/>
            <person name="Lipzen A."/>
            <person name="He G."/>
            <person name="Yan M."/>
            <person name="Ng V."/>
            <person name="Cullen D."/>
            <person name="Martin F."/>
            <person name="Rosso M.-N."/>
            <person name="Henrissat B."/>
            <person name="Hibbett D."/>
            <person name="Martinez A.T."/>
            <person name="Grigoriev I.V."/>
        </authorList>
    </citation>
    <scope>NUCLEOTIDE SEQUENCE</scope>
    <source>
        <strain evidence="8">MF-IS2</strain>
    </source>
</reference>
<evidence type="ECO:0000256" key="3">
    <source>
        <dbReference type="ARBA" id="ARBA00022801"/>
    </source>
</evidence>
<evidence type="ECO:0000259" key="7">
    <source>
        <dbReference type="SMART" id="SM00014"/>
    </source>
</evidence>
<feature type="domain" description="Phosphatidic acid phosphatase type 2/haloperoxidase" evidence="7">
    <location>
        <begin position="52"/>
        <end position="170"/>
    </location>
</feature>
<evidence type="ECO:0000313" key="8">
    <source>
        <dbReference type="EMBL" id="KAF9447725.1"/>
    </source>
</evidence>
<keyword evidence="6" id="KW-0256">Endoplasmic reticulum</keyword>
<dbReference type="CDD" id="cd03382">
    <property type="entry name" value="PAP2_dolichyldiphosphatase"/>
    <property type="match status" value="1"/>
</dbReference>
<feature type="transmembrane region" description="Helical" evidence="6">
    <location>
        <begin position="155"/>
        <end position="173"/>
    </location>
</feature>
<dbReference type="SUPFAM" id="SSF48317">
    <property type="entry name" value="Acid phosphatase/Vanadium-dependent haloperoxidase"/>
    <property type="match status" value="1"/>
</dbReference>
<dbReference type="PANTHER" id="PTHR11247:SF1">
    <property type="entry name" value="DOLICHYLDIPHOSPHATASE 1"/>
    <property type="match status" value="1"/>
</dbReference>
<comment type="catalytic activity">
    <reaction evidence="6">
        <text>a di-trans,poly-cis-dolichyl diphosphate + H2O = a di-trans,poly-cis-dolichyl phosphate + phosphate + H(+)</text>
        <dbReference type="Rhea" id="RHEA:14385"/>
        <dbReference type="Rhea" id="RHEA-COMP:19498"/>
        <dbReference type="Rhea" id="RHEA-COMP:19506"/>
        <dbReference type="ChEBI" id="CHEBI:15377"/>
        <dbReference type="ChEBI" id="CHEBI:15378"/>
        <dbReference type="ChEBI" id="CHEBI:43474"/>
        <dbReference type="ChEBI" id="CHEBI:57497"/>
        <dbReference type="ChEBI" id="CHEBI:57683"/>
        <dbReference type="EC" id="3.6.1.43"/>
    </reaction>
</comment>
<dbReference type="PANTHER" id="PTHR11247">
    <property type="entry name" value="PALMITOYL-PROTEIN THIOESTERASE/DOLICHYLDIPHOSPHATASE 1"/>
    <property type="match status" value="1"/>
</dbReference>
<dbReference type="Gene3D" id="1.20.144.10">
    <property type="entry name" value="Phosphatidic acid phosphatase type 2/haloperoxidase"/>
    <property type="match status" value="1"/>
</dbReference>
<comment type="pathway">
    <text evidence="6">Protein modification; protein glycosylation.</text>
</comment>
<dbReference type="Pfam" id="PF01569">
    <property type="entry name" value="PAP2"/>
    <property type="match status" value="1"/>
</dbReference>
<keyword evidence="2 6" id="KW-0812">Transmembrane</keyword>
<dbReference type="OrthoDB" id="302705at2759"/>
<comment type="subcellular location">
    <subcellularLocation>
        <location evidence="6">Endoplasmic reticulum membrane</location>
        <topology evidence="6">Multi-pass membrane protein</topology>
    </subcellularLocation>
    <subcellularLocation>
        <location evidence="1">Membrane</location>
        <topology evidence="1">Multi-pass membrane protein</topology>
    </subcellularLocation>
</comment>
<dbReference type="EMBL" id="MU151188">
    <property type="protein sequence ID" value="KAF9447725.1"/>
    <property type="molecule type" value="Genomic_DNA"/>
</dbReference>
<proteinExistence type="inferred from homology"/>
<protein>
    <recommendedName>
        <fullName evidence="6">Dolichyldiphosphatase</fullName>
        <ecNumber evidence="6">3.6.1.43</ecNumber>
    </recommendedName>
</protein>